<dbReference type="InterPro" id="IPR051141">
    <property type="entry name" value="UPF0339_domain"/>
</dbReference>
<proteinExistence type="predicted"/>
<evidence type="ECO:0000259" key="1">
    <source>
        <dbReference type="Pfam" id="PF07411"/>
    </source>
</evidence>
<dbReference type="Proteomes" id="UP000036700">
    <property type="component" value="Chromosome"/>
</dbReference>
<feature type="domain" description="DUF1508" evidence="1">
    <location>
        <begin position="62"/>
        <end position="108"/>
    </location>
</feature>
<dbReference type="OrthoDB" id="9802792at2"/>
<dbReference type="RefSeq" id="WP_047214389.1">
    <property type="nucleotide sequence ID" value="NZ_CP011568.3"/>
</dbReference>
<dbReference type="SUPFAM" id="SSF160113">
    <property type="entry name" value="YegP-like"/>
    <property type="match status" value="2"/>
</dbReference>
<dbReference type="Gene3D" id="2.30.29.80">
    <property type="match status" value="1"/>
</dbReference>
<dbReference type="PANTHER" id="PTHR40606:SF1">
    <property type="entry name" value="UPF0339 PROTEIN YEGP"/>
    <property type="match status" value="1"/>
</dbReference>
<dbReference type="InterPro" id="IPR036913">
    <property type="entry name" value="YegP-like_sf"/>
</dbReference>
<gene>
    <name evidence="2" type="ORF">ABW99_10270</name>
</gene>
<dbReference type="InterPro" id="IPR010879">
    <property type="entry name" value="DUF1508"/>
</dbReference>
<dbReference type="STRING" id="445709.ABW99_10270"/>
<evidence type="ECO:0000313" key="2">
    <source>
        <dbReference type="EMBL" id="AKJ68540.1"/>
    </source>
</evidence>
<dbReference type="EMBL" id="CP011568">
    <property type="protein sequence ID" value="AKJ68540.1"/>
    <property type="molecule type" value="Genomic_DNA"/>
</dbReference>
<name>A0A0G3ENJ5_9BURK</name>
<dbReference type="KEGG" id="ptx:ABW99_10270"/>
<reference evidence="3" key="1">
    <citation type="submission" date="2015-06" db="EMBL/GenBank/DDBJ databases">
        <authorList>
            <person name="Lim Y.L."/>
            <person name="Ee R."/>
            <person name="Yong D."/>
            <person name="How K.Y."/>
            <person name="Yin W.F."/>
            <person name="Chan K.G."/>
        </authorList>
    </citation>
    <scope>NUCLEOTIDE SEQUENCE [LARGE SCALE GENOMIC DNA]</scope>
    <source>
        <strain evidence="3">DSM 25325</strain>
    </source>
</reference>
<sequence length="111" mass="12075">MSGTFELRRAANGDFTFRLVSSQGQIIVSSANYKARASARNGIASVRKNALESGRYERRISTAGRHYFILKARNGEPIAQSPMLASDQDVQAAIDLLKQTVTEADVADVSL</sequence>
<protein>
    <recommendedName>
        <fullName evidence="1">DUF1508 domain-containing protein</fullName>
    </recommendedName>
</protein>
<dbReference type="PATRIC" id="fig|445709.3.peg.2193"/>
<feature type="domain" description="DUF1508" evidence="1">
    <location>
        <begin position="11"/>
        <end position="57"/>
    </location>
</feature>
<dbReference type="Pfam" id="PF07411">
    <property type="entry name" value="DUF1508"/>
    <property type="match status" value="2"/>
</dbReference>
<dbReference type="PANTHER" id="PTHR40606">
    <property type="match status" value="1"/>
</dbReference>
<evidence type="ECO:0000313" key="3">
    <source>
        <dbReference type="Proteomes" id="UP000036700"/>
    </source>
</evidence>
<accession>A0A0G3ENJ5</accession>
<keyword evidence="3" id="KW-1185">Reference proteome</keyword>
<dbReference type="AlphaFoldDB" id="A0A0G3ENJ5"/>
<organism evidence="2 3">
    <name type="scientific">Pandoraea thiooxydans</name>
    <dbReference type="NCBI Taxonomy" id="445709"/>
    <lineage>
        <taxon>Bacteria</taxon>
        <taxon>Pseudomonadati</taxon>
        <taxon>Pseudomonadota</taxon>
        <taxon>Betaproteobacteria</taxon>
        <taxon>Burkholderiales</taxon>
        <taxon>Burkholderiaceae</taxon>
        <taxon>Pandoraea</taxon>
    </lineage>
</organism>